<dbReference type="CDD" id="cd00093">
    <property type="entry name" value="HTH_XRE"/>
    <property type="match status" value="1"/>
</dbReference>
<accession>A0A433ZPR9</accession>
<dbReference type="SMART" id="SM00530">
    <property type="entry name" value="HTH_XRE"/>
    <property type="match status" value="1"/>
</dbReference>
<evidence type="ECO:0000313" key="2">
    <source>
        <dbReference type="EMBL" id="RUT64121.1"/>
    </source>
</evidence>
<organism evidence="2 3">
    <name type="scientific">Morganella morganii</name>
    <name type="common">Proteus morganii</name>
    <dbReference type="NCBI Taxonomy" id="582"/>
    <lineage>
        <taxon>Bacteria</taxon>
        <taxon>Pseudomonadati</taxon>
        <taxon>Pseudomonadota</taxon>
        <taxon>Gammaproteobacteria</taxon>
        <taxon>Enterobacterales</taxon>
        <taxon>Morganellaceae</taxon>
        <taxon>Morganella</taxon>
    </lineage>
</organism>
<dbReference type="OrthoDB" id="6556765at2"/>
<comment type="caution">
    <text evidence="2">The sequence shown here is derived from an EMBL/GenBank/DDBJ whole genome shotgun (WGS) entry which is preliminary data.</text>
</comment>
<proteinExistence type="predicted"/>
<dbReference type="InterPro" id="IPR010982">
    <property type="entry name" value="Lambda_DNA-bd_dom_sf"/>
</dbReference>
<name>A0A433ZPR9_MORMO</name>
<dbReference type="AlphaFoldDB" id="A0A433ZPR9"/>
<protein>
    <recommendedName>
        <fullName evidence="1">HTH cro/C1-type domain-containing protein</fullName>
    </recommendedName>
</protein>
<dbReference type="EMBL" id="NRQY01000005">
    <property type="protein sequence ID" value="RUT64121.1"/>
    <property type="molecule type" value="Genomic_DNA"/>
</dbReference>
<evidence type="ECO:0000313" key="3">
    <source>
        <dbReference type="Proteomes" id="UP000286908"/>
    </source>
</evidence>
<evidence type="ECO:0000259" key="1">
    <source>
        <dbReference type="PROSITE" id="PS50943"/>
    </source>
</evidence>
<dbReference type="PROSITE" id="PS50943">
    <property type="entry name" value="HTH_CROC1"/>
    <property type="match status" value="1"/>
</dbReference>
<dbReference type="Proteomes" id="UP000286908">
    <property type="component" value="Unassembled WGS sequence"/>
</dbReference>
<reference evidence="2 3" key="1">
    <citation type="submission" date="2017-08" db="EMBL/GenBank/DDBJ databases">
        <title>Draft genome sequence of pheromone producing symbiont Morganella morganii, of the female New Zealand grass grub Costelytra giveni.</title>
        <authorList>
            <person name="Laugraud A."/>
            <person name="Young S.D."/>
            <person name="Hurst M.H."/>
        </authorList>
    </citation>
    <scope>NUCLEOTIDE SEQUENCE [LARGE SCALE GENOMIC DNA]</scope>
    <source>
        <strain evidence="2 3">MMsCG</strain>
    </source>
</reference>
<dbReference type="Gene3D" id="1.10.260.40">
    <property type="entry name" value="lambda repressor-like DNA-binding domains"/>
    <property type="match status" value="1"/>
</dbReference>
<feature type="domain" description="HTH cro/C1-type" evidence="1">
    <location>
        <begin position="24"/>
        <end position="64"/>
    </location>
</feature>
<dbReference type="InterPro" id="IPR001387">
    <property type="entry name" value="Cro/C1-type_HTH"/>
</dbReference>
<sequence length="104" mass="12145">MHAKFYGYIEEALNKTKYDTIQLLAKHLDMSPNRISQWKQGRGSVTPAECVQIAELLGLNVEEIAFIIEAEKQTLPEFKKKWLEKARCYQRTVNPPNKYKKMSK</sequence>
<gene>
    <name evidence="2" type="ORF">CKG00_18495</name>
</gene>
<dbReference type="SUPFAM" id="SSF47413">
    <property type="entry name" value="lambda repressor-like DNA-binding domains"/>
    <property type="match status" value="1"/>
</dbReference>
<dbReference type="Pfam" id="PF01381">
    <property type="entry name" value="HTH_3"/>
    <property type="match status" value="1"/>
</dbReference>
<dbReference type="GO" id="GO:0003677">
    <property type="term" value="F:DNA binding"/>
    <property type="evidence" value="ECO:0007669"/>
    <property type="project" value="InterPro"/>
</dbReference>